<sequence length="328" mass="37099">MPANLPPTYLEAERRYREAKTPQEKLDALEEMLAIIPKHKGTDKLQADLKRRIARHRDEAQKKKGAVVQKSIFHIDKEGAAQVVIVGPPNTGKSSLVDRLTKASPEIADFPHTTHKPTPGMAQYENIQFQLIDTPPLTGEYVDPAMADMIRRADVVVVLIDLTAEPLSQYEDTMAMLESFRIYPENAEVPDGVRRPVFLKKILLLANKMDTQREQDDFETFIELTGLSIPALGISVHHDRNLSQFLDSLYQLSGVIRVYSKNPGKEPDLDEPFVISRGSTLEDLAGKIHKDFVARLKYARIWGKTVHDGQMVQRDYELQDGDIVEIHI</sequence>
<dbReference type="PRINTS" id="PR00326">
    <property type="entry name" value="GTP1OBG"/>
</dbReference>
<dbReference type="GO" id="GO:0003924">
    <property type="term" value="F:GTPase activity"/>
    <property type="evidence" value="ECO:0007669"/>
    <property type="project" value="InterPro"/>
</dbReference>
<dbReference type="Pfam" id="PF01926">
    <property type="entry name" value="MMR_HSR1"/>
    <property type="match status" value="1"/>
</dbReference>
<dbReference type="InterPro" id="IPR004095">
    <property type="entry name" value="TGS"/>
</dbReference>
<dbReference type="PANTHER" id="PTHR43127">
    <property type="entry name" value="DEVELOPMENTALLY-REGULATED GTP-BINDING PROTEIN 2"/>
    <property type="match status" value="1"/>
</dbReference>
<reference evidence="2" key="1">
    <citation type="submission" date="2019-03" db="EMBL/GenBank/DDBJ databases">
        <authorList>
            <person name="Hao L."/>
        </authorList>
    </citation>
    <scope>NUCLEOTIDE SEQUENCE</scope>
</reference>
<evidence type="ECO:0000259" key="1">
    <source>
        <dbReference type="PROSITE" id="PS51880"/>
    </source>
</evidence>
<feature type="domain" description="TGS" evidence="1">
    <location>
        <begin position="254"/>
        <end position="328"/>
    </location>
</feature>
<dbReference type="EMBL" id="CAADRM010000139">
    <property type="protein sequence ID" value="VFU17833.1"/>
    <property type="molecule type" value="Genomic_DNA"/>
</dbReference>
<evidence type="ECO:0000313" key="2">
    <source>
        <dbReference type="EMBL" id="VFU17833.1"/>
    </source>
</evidence>
<proteinExistence type="predicted"/>
<dbReference type="InterPro" id="IPR045001">
    <property type="entry name" value="DRG"/>
</dbReference>
<dbReference type="SUPFAM" id="SSF52540">
    <property type="entry name" value="P-loop containing nucleoside triphosphate hydrolases"/>
    <property type="match status" value="1"/>
</dbReference>
<dbReference type="AlphaFoldDB" id="A0A485M5F5"/>
<dbReference type="InterPro" id="IPR027417">
    <property type="entry name" value="P-loop_NTPase"/>
</dbReference>
<dbReference type="GO" id="GO:0005525">
    <property type="term" value="F:GTP binding"/>
    <property type="evidence" value="ECO:0007669"/>
    <property type="project" value="InterPro"/>
</dbReference>
<protein>
    <submittedName>
        <fullName evidence="2">GTPase Obg</fullName>
    </submittedName>
</protein>
<dbReference type="Gene3D" id="3.40.50.300">
    <property type="entry name" value="P-loop containing nucleotide triphosphate hydrolases"/>
    <property type="match status" value="1"/>
</dbReference>
<dbReference type="Gene3D" id="3.10.20.30">
    <property type="match status" value="1"/>
</dbReference>
<dbReference type="CDD" id="cd01666">
    <property type="entry name" value="TGS_DRG"/>
    <property type="match status" value="1"/>
</dbReference>
<accession>A0A485M5F5</accession>
<name>A0A485M5F5_9ZZZZ</name>
<dbReference type="PROSITE" id="PS51880">
    <property type="entry name" value="TGS"/>
    <property type="match status" value="1"/>
</dbReference>
<gene>
    <name evidence="2" type="primary">obg</name>
    <name evidence="2" type="ORF">SCFA_720006</name>
</gene>
<organism evidence="2">
    <name type="scientific">anaerobic digester metagenome</name>
    <dbReference type="NCBI Taxonomy" id="1263854"/>
    <lineage>
        <taxon>unclassified sequences</taxon>
        <taxon>metagenomes</taxon>
        <taxon>ecological metagenomes</taxon>
    </lineage>
</organism>
<dbReference type="Pfam" id="PF02824">
    <property type="entry name" value="TGS"/>
    <property type="match status" value="1"/>
</dbReference>
<dbReference type="InterPro" id="IPR012676">
    <property type="entry name" value="TGS-like"/>
</dbReference>
<dbReference type="SUPFAM" id="SSF81271">
    <property type="entry name" value="TGS-like"/>
    <property type="match status" value="1"/>
</dbReference>
<dbReference type="InterPro" id="IPR006073">
    <property type="entry name" value="GTP-bd"/>
</dbReference>
<dbReference type="InterPro" id="IPR012675">
    <property type="entry name" value="Beta-grasp_dom_sf"/>
</dbReference>